<proteinExistence type="predicted"/>
<feature type="domain" description="Anaphase-promoting complex subunit 4-like WD40" evidence="4">
    <location>
        <begin position="174"/>
        <end position="222"/>
    </location>
</feature>
<keyword evidence="2" id="KW-0677">Repeat</keyword>
<dbReference type="Pfam" id="PF12894">
    <property type="entry name" value="ANAPC4_WD40"/>
    <property type="match status" value="1"/>
</dbReference>
<feature type="repeat" description="WD" evidence="3">
    <location>
        <begin position="387"/>
        <end position="419"/>
    </location>
</feature>
<dbReference type="InterPro" id="IPR015943">
    <property type="entry name" value="WD40/YVTN_repeat-like_dom_sf"/>
</dbReference>
<reference evidence="5 6" key="1">
    <citation type="journal article" date="2021" name="BMC Biol.">
        <title>Horizontally acquired antibacterial genes associated with adaptive radiation of ladybird beetles.</title>
        <authorList>
            <person name="Li H.S."/>
            <person name="Tang X.F."/>
            <person name="Huang Y.H."/>
            <person name="Xu Z.Y."/>
            <person name="Chen M.L."/>
            <person name="Du X.Y."/>
            <person name="Qiu B.Y."/>
            <person name="Chen P.T."/>
            <person name="Zhang W."/>
            <person name="Slipinski A."/>
            <person name="Escalona H.E."/>
            <person name="Waterhouse R.M."/>
            <person name="Zwick A."/>
            <person name="Pang H."/>
        </authorList>
    </citation>
    <scope>NUCLEOTIDE SEQUENCE [LARGE SCALE GENOMIC DNA]</scope>
    <source>
        <strain evidence="5">SYSU2018</strain>
    </source>
</reference>
<evidence type="ECO:0000256" key="1">
    <source>
        <dbReference type="ARBA" id="ARBA00022574"/>
    </source>
</evidence>
<name>A0ABD2N212_9CUCU</name>
<evidence type="ECO:0000313" key="6">
    <source>
        <dbReference type="Proteomes" id="UP001516400"/>
    </source>
</evidence>
<dbReference type="SUPFAM" id="SSF50978">
    <property type="entry name" value="WD40 repeat-like"/>
    <property type="match status" value="1"/>
</dbReference>
<protein>
    <recommendedName>
        <fullName evidence="4">Anaphase-promoting complex subunit 4-like WD40 domain-containing protein</fullName>
    </recommendedName>
</protein>
<dbReference type="InterPro" id="IPR036322">
    <property type="entry name" value="WD40_repeat_dom_sf"/>
</dbReference>
<dbReference type="InterPro" id="IPR001680">
    <property type="entry name" value="WD40_rpt"/>
</dbReference>
<dbReference type="EMBL" id="JABFTP020000062">
    <property type="protein sequence ID" value="KAL3272695.1"/>
    <property type="molecule type" value="Genomic_DNA"/>
</dbReference>
<dbReference type="Proteomes" id="UP001516400">
    <property type="component" value="Unassembled WGS sequence"/>
</dbReference>
<comment type="caution">
    <text evidence="5">The sequence shown here is derived from an EMBL/GenBank/DDBJ whole genome shotgun (WGS) entry which is preliminary data.</text>
</comment>
<dbReference type="PANTHER" id="PTHR19918">
    <property type="entry name" value="CELL DIVISION CYCLE 20 CDC20 FIZZY -RELATED"/>
    <property type="match status" value="1"/>
</dbReference>
<evidence type="ECO:0000256" key="2">
    <source>
        <dbReference type="ARBA" id="ARBA00022737"/>
    </source>
</evidence>
<evidence type="ECO:0000313" key="5">
    <source>
        <dbReference type="EMBL" id="KAL3272695.1"/>
    </source>
</evidence>
<evidence type="ECO:0000256" key="3">
    <source>
        <dbReference type="PROSITE-ProRule" id="PRU00221"/>
    </source>
</evidence>
<keyword evidence="6" id="KW-1185">Reference proteome</keyword>
<dbReference type="InterPro" id="IPR033010">
    <property type="entry name" value="Cdc20/Fizzy"/>
</dbReference>
<dbReference type="PROSITE" id="PS50082">
    <property type="entry name" value="WD_REPEATS_2"/>
    <property type="match status" value="1"/>
</dbReference>
<evidence type="ECO:0000259" key="4">
    <source>
        <dbReference type="Pfam" id="PF12894"/>
    </source>
</evidence>
<gene>
    <name evidence="5" type="ORF">HHI36_014159</name>
</gene>
<dbReference type="AlphaFoldDB" id="A0ABD2N212"/>
<keyword evidence="1 3" id="KW-0853">WD repeat</keyword>
<dbReference type="PANTHER" id="PTHR19918:SF52">
    <property type="entry name" value="PROTEIN CORTEX"/>
    <property type="match status" value="1"/>
</dbReference>
<dbReference type="SMART" id="SM00320">
    <property type="entry name" value="WD40"/>
    <property type="match status" value="5"/>
</dbReference>
<dbReference type="Gene3D" id="2.130.10.10">
    <property type="entry name" value="YVTN repeat-like/Quinoprotein amine dehydrogenase"/>
    <property type="match status" value="1"/>
</dbReference>
<organism evidence="5 6">
    <name type="scientific">Cryptolaemus montrouzieri</name>
    <dbReference type="NCBI Taxonomy" id="559131"/>
    <lineage>
        <taxon>Eukaryota</taxon>
        <taxon>Metazoa</taxon>
        <taxon>Ecdysozoa</taxon>
        <taxon>Arthropoda</taxon>
        <taxon>Hexapoda</taxon>
        <taxon>Insecta</taxon>
        <taxon>Pterygota</taxon>
        <taxon>Neoptera</taxon>
        <taxon>Endopterygota</taxon>
        <taxon>Coleoptera</taxon>
        <taxon>Polyphaga</taxon>
        <taxon>Cucujiformia</taxon>
        <taxon>Coccinelloidea</taxon>
        <taxon>Coccinellidae</taxon>
        <taxon>Scymninae</taxon>
        <taxon>Scymnini</taxon>
        <taxon>Cryptolaemus</taxon>
    </lineage>
</organism>
<accession>A0ABD2N212</accession>
<sequence>MNTSLDYSTSDRFIPLRRRSSDPISVPNVYPNALNVTCNDYCDNYKKNDSGVNYMQHLYKTSQYNNLLINKMFSSPRRVLYFSPKQRAAKVDVTSNWMKSEESWPVKARRKPLIGSPDLILDMPGIEASDTGRNQRVDWGATGFIAAIHRDSIYTHNPDTNWRIFIKSDEDLGDCIKWSPDGTQLAMSLKYGKIGVWDIRTEKIVHMSSNRLFQVSCMVYTSRQLITGDDNGVIQTWSHSLLLLKTIYGAHSNILNMKVSCNERYLATYGTGSKIKIWALPMCKEMFYIFPVNTTPLLALDWHPWKESLLAIGQPSKDSLCTLWNINHPEDIVIDEYSQHRPKIDCLAFNPISAELAISFWLTGQGEDQYSQNIVVQSSLNRIVDDMNFHTTRTPYLLWDKDGKRLASVGADENLAIWDFFGADNKEKCKKTLFPKKISILEKGTIR</sequence>
<dbReference type="InterPro" id="IPR024977">
    <property type="entry name" value="Apc4-like_WD40_dom"/>
</dbReference>